<feature type="coiled-coil region" evidence="1">
    <location>
        <begin position="142"/>
        <end position="191"/>
    </location>
</feature>
<organism evidence="3">
    <name type="scientific">Vitis vinifera</name>
    <name type="common">Grape</name>
    <dbReference type="NCBI Taxonomy" id="29760"/>
    <lineage>
        <taxon>Eukaryota</taxon>
        <taxon>Viridiplantae</taxon>
        <taxon>Streptophyta</taxon>
        <taxon>Embryophyta</taxon>
        <taxon>Tracheophyta</taxon>
        <taxon>Spermatophyta</taxon>
        <taxon>Magnoliopsida</taxon>
        <taxon>eudicotyledons</taxon>
        <taxon>Gunneridae</taxon>
        <taxon>Pentapetalae</taxon>
        <taxon>rosids</taxon>
        <taxon>Vitales</taxon>
        <taxon>Vitaceae</taxon>
        <taxon>Viteae</taxon>
        <taxon>Vitis</taxon>
    </lineage>
</organism>
<keyword evidence="1" id="KW-0175">Coiled coil</keyword>
<evidence type="ECO:0000256" key="2">
    <source>
        <dbReference type="SAM" id="MobiDB-lite"/>
    </source>
</evidence>
<feature type="compositionally biased region" description="Low complexity" evidence="2">
    <location>
        <begin position="117"/>
        <end position="135"/>
    </location>
</feature>
<sequence length="444" mass="49682">MDIFVVVIVPVDMESYNTKMEGPLGDENEVGGGGKNARASRPIQTTHHVGGPQSLSTVGTCVHVGDSERSQMKILDLARSGVPTSEALGLIQCIHIVVKIFYDYILVSEMSVSEKSSAASSSSSSALTSSSSSSVRDIDPLLKDLNEKKQSFRKNVVSLAAELKEVAETKAKSMEEEIGRLQKSLEERNGQLQASAMTTEKYLQELDGLRSQLSFTQATADASAASAQSAQLQCLALIKELDEKNISLKEHGDRVNRLGEQLDHLQKDLQAREYSQKQLKDEVLRIEHDIMQAVAKAGANRDCELRKILDEVSPKNFEKINKLLIAKDDEIAKLKDEIRIMSAHWKLKTKEMESQLEKHRRADQELKKRVLKLEFCLQEARAQTRKLQRMGERRDKALKELRDQLVTKQQGEAAGVEKQNFWESSGFKIVVSMSMLILVVFSKR</sequence>
<evidence type="ECO:0008006" key="4">
    <source>
        <dbReference type="Google" id="ProtNLM"/>
    </source>
</evidence>
<dbReference type="EMBL" id="AM461949">
    <property type="protein sequence ID" value="CAN65738.1"/>
    <property type="molecule type" value="Genomic_DNA"/>
</dbReference>
<feature type="region of interest" description="Disordered" evidence="2">
    <location>
        <begin position="19"/>
        <end position="39"/>
    </location>
</feature>
<gene>
    <name evidence="3" type="ORF">VITISV_037754</name>
</gene>
<dbReference type="InterPro" id="IPR049932">
    <property type="entry name" value="NEAP1-4"/>
</dbReference>
<proteinExistence type="predicted"/>
<reference evidence="3" key="1">
    <citation type="journal article" date="2007" name="PLoS ONE">
        <title>The first genome sequence of an elite grapevine cultivar (Pinot noir Vitis vinifera L.): coping with a highly heterozygous genome.</title>
        <authorList>
            <person name="Velasco R."/>
            <person name="Zharkikh A."/>
            <person name="Troggio M."/>
            <person name="Cartwright D.A."/>
            <person name="Cestaro A."/>
            <person name="Pruss D."/>
            <person name="Pindo M."/>
            <person name="FitzGerald L.M."/>
            <person name="Vezzulli S."/>
            <person name="Reid J."/>
            <person name="Malacarne G."/>
            <person name="Iliev D."/>
            <person name="Coppola G."/>
            <person name="Wardell B."/>
            <person name="Micheletti D."/>
            <person name="Macalma T."/>
            <person name="Facci M."/>
            <person name="Mitchell J.T."/>
            <person name="Perazzolli M."/>
            <person name="Eldredge G."/>
            <person name="Gatto P."/>
            <person name="Oyzerski R."/>
            <person name="Moretto M."/>
            <person name="Gutin N."/>
            <person name="Stefanini M."/>
            <person name="Chen Y."/>
            <person name="Segala C."/>
            <person name="Davenport C."/>
            <person name="Dematte L."/>
            <person name="Mraz A."/>
            <person name="Battilana J."/>
            <person name="Stormo K."/>
            <person name="Costa F."/>
            <person name="Tao Q."/>
            <person name="Si-Ammour A."/>
            <person name="Harkins T."/>
            <person name="Lackey A."/>
            <person name="Perbost C."/>
            <person name="Taillon B."/>
            <person name="Stella A."/>
            <person name="Solovyev V."/>
            <person name="Fawcett J.A."/>
            <person name="Sterck L."/>
            <person name="Vandepoele K."/>
            <person name="Grando S.M."/>
            <person name="Toppo S."/>
            <person name="Moser C."/>
            <person name="Lanchbury J."/>
            <person name="Bogden R."/>
            <person name="Skolnick M."/>
            <person name="Sgaramella V."/>
            <person name="Bhatnagar S.K."/>
            <person name="Fontana P."/>
            <person name="Gutin A."/>
            <person name="Van de Peer Y."/>
            <person name="Salamini F."/>
            <person name="Viola R."/>
        </authorList>
    </citation>
    <scope>NUCLEOTIDE SEQUENCE</scope>
</reference>
<evidence type="ECO:0000256" key="1">
    <source>
        <dbReference type="SAM" id="Coils"/>
    </source>
</evidence>
<protein>
    <recommendedName>
        <fullName evidence="4">Nuclear envelope-associated protein 2</fullName>
    </recommendedName>
</protein>
<evidence type="ECO:0000313" key="3">
    <source>
        <dbReference type="EMBL" id="CAN65738.1"/>
    </source>
</evidence>
<feature type="region of interest" description="Disordered" evidence="2">
    <location>
        <begin position="117"/>
        <end position="136"/>
    </location>
</feature>
<dbReference type="PANTHER" id="PTHR48145">
    <property type="entry name" value="NUCLEAR ENVELOPE-ASSOCIATED PROTEIN 1"/>
    <property type="match status" value="1"/>
</dbReference>
<dbReference type="PANTHER" id="PTHR48145:SF5">
    <property type="entry name" value="NUCLEAR ENVELOPE-ASSOCIATED PROTEIN 2"/>
    <property type="match status" value="1"/>
</dbReference>
<name>A5BJU0_VITVI</name>
<accession>A5BJU0</accession>
<dbReference type="ExpressionAtlas" id="A5BJU0">
    <property type="expression patterns" value="baseline and differential"/>
</dbReference>
<dbReference type="AlphaFoldDB" id="A5BJU0"/>